<proteinExistence type="predicted"/>
<evidence type="ECO:0000256" key="1">
    <source>
        <dbReference type="SAM" id="Phobius"/>
    </source>
</evidence>
<feature type="transmembrane region" description="Helical" evidence="1">
    <location>
        <begin position="46"/>
        <end position="70"/>
    </location>
</feature>
<gene>
    <name evidence="2" type="ORF">NBR_LOCUS10815</name>
</gene>
<keyword evidence="1" id="KW-1133">Transmembrane helix</keyword>
<keyword evidence="1" id="KW-0812">Transmembrane</keyword>
<dbReference type="WBParaSite" id="NBR_0001081401-mRNA-1">
    <property type="protein sequence ID" value="NBR_0001081401-mRNA-1"/>
    <property type="gene ID" value="NBR_0001081401"/>
</dbReference>
<keyword evidence="1" id="KW-0472">Membrane</keyword>
<evidence type="ECO:0000313" key="3">
    <source>
        <dbReference type="Proteomes" id="UP000271162"/>
    </source>
</evidence>
<evidence type="ECO:0000313" key="4">
    <source>
        <dbReference type="WBParaSite" id="NBR_0001081401-mRNA-1"/>
    </source>
</evidence>
<dbReference type="PANTHER" id="PTHR11785:SF117">
    <property type="entry name" value="AMINO ACID TRANSPORTER"/>
    <property type="match status" value="1"/>
</dbReference>
<accession>A0A0N4Y4I7</accession>
<dbReference type="AlphaFoldDB" id="A0A0N4Y4I7"/>
<dbReference type="OMA" id="MAFCLIN"/>
<feature type="transmembrane region" description="Helical" evidence="1">
    <location>
        <begin position="12"/>
        <end position="34"/>
    </location>
</feature>
<dbReference type="EMBL" id="UYSL01020393">
    <property type="protein sequence ID" value="VDL74404.1"/>
    <property type="molecule type" value="Genomic_DNA"/>
</dbReference>
<dbReference type="Proteomes" id="UP000271162">
    <property type="component" value="Unassembled WGS sequence"/>
</dbReference>
<reference evidence="2 3" key="2">
    <citation type="submission" date="2018-11" db="EMBL/GenBank/DDBJ databases">
        <authorList>
            <consortium name="Pathogen Informatics"/>
        </authorList>
    </citation>
    <scope>NUCLEOTIDE SEQUENCE [LARGE SCALE GENOMIC DNA]</scope>
</reference>
<dbReference type="GO" id="GO:0015179">
    <property type="term" value="F:L-amino acid transmembrane transporter activity"/>
    <property type="evidence" value="ECO:0007669"/>
    <property type="project" value="TreeGrafter"/>
</dbReference>
<protein>
    <submittedName>
        <fullName evidence="4">AA_permease_C domain-containing protein</fullName>
    </submittedName>
</protein>
<sequence length="172" mass="18980">MAFCLINDVYTLVSYLTITALMSTTFSVAALIFIKWKEVPVSPNAVQFHIFWPILNLVVNIVLLVTPIVAEPVKSGIGFGLFLLGIGCYYVFMTREMFVVLKKIDALIAYCCQLLFWTVVDTAPLLKDDVKANVNSVAEGGTPATERRKSIYSIHGSIVSDQSSNGHLKNDT</sequence>
<evidence type="ECO:0000313" key="2">
    <source>
        <dbReference type="EMBL" id="VDL74404.1"/>
    </source>
</evidence>
<dbReference type="InterPro" id="IPR050598">
    <property type="entry name" value="AminoAcid_Transporter"/>
</dbReference>
<dbReference type="PANTHER" id="PTHR11785">
    <property type="entry name" value="AMINO ACID TRANSPORTER"/>
    <property type="match status" value="1"/>
</dbReference>
<reference evidence="4" key="1">
    <citation type="submission" date="2017-02" db="UniProtKB">
        <authorList>
            <consortium name="WormBaseParasite"/>
        </authorList>
    </citation>
    <scope>IDENTIFICATION</scope>
</reference>
<dbReference type="STRING" id="27835.A0A0N4Y4I7"/>
<name>A0A0N4Y4I7_NIPBR</name>
<feature type="transmembrane region" description="Helical" evidence="1">
    <location>
        <begin position="76"/>
        <end position="93"/>
    </location>
</feature>
<keyword evidence="3" id="KW-1185">Reference proteome</keyword>
<organism evidence="4">
    <name type="scientific">Nippostrongylus brasiliensis</name>
    <name type="common">Rat hookworm</name>
    <dbReference type="NCBI Taxonomy" id="27835"/>
    <lineage>
        <taxon>Eukaryota</taxon>
        <taxon>Metazoa</taxon>
        <taxon>Ecdysozoa</taxon>
        <taxon>Nematoda</taxon>
        <taxon>Chromadorea</taxon>
        <taxon>Rhabditida</taxon>
        <taxon>Rhabditina</taxon>
        <taxon>Rhabditomorpha</taxon>
        <taxon>Strongyloidea</taxon>
        <taxon>Heligmosomidae</taxon>
        <taxon>Nippostrongylus</taxon>
    </lineage>
</organism>